<dbReference type="Gene3D" id="2.130.10.10">
    <property type="entry name" value="YVTN repeat-like/Quinoprotein amine dehydrogenase"/>
    <property type="match status" value="1"/>
</dbReference>
<dbReference type="EMBL" id="CP034210">
    <property type="protein sequence ID" value="QBZ66225.1"/>
    <property type="molecule type" value="Genomic_DNA"/>
</dbReference>
<protein>
    <recommendedName>
        <fullName evidence="5">Pyrrolo-quinoline quinone repeat domain-containing protein</fullName>
    </recommendedName>
</protein>
<dbReference type="PANTHER" id="PTHR32303:SF10">
    <property type="entry name" value="OUTER MEMBRANE PROTEIN ASSEMBLY FACTOR BAMB"/>
    <property type="match status" value="1"/>
</dbReference>
<dbReference type="AlphaFoldDB" id="A0A4P7NUH8"/>
<evidence type="ECO:0000256" key="3">
    <source>
        <dbReference type="ARBA" id="ARBA00023002"/>
    </source>
</evidence>
<dbReference type="InterPro" id="IPR011047">
    <property type="entry name" value="Quinoprotein_ADH-like_sf"/>
</dbReference>
<evidence type="ECO:0000256" key="4">
    <source>
        <dbReference type="SAM" id="SignalP"/>
    </source>
</evidence>
<keyword evidence="4" id="KW-0732">Signal</keyword>
<evidence type="ECO:0000259" key="5">
    <source>
        <dbReference type="Pfam" id="PF13360"/>
    </source>
</evidence>
<name>A0A4P7NUH8_PYROR</name>
<feature type="signal peptide" evidence="4">
    <location>
        <begin position="1"/>
        <end position="23"/>
    </location>
</feature>
<dbReference type="Proteomes" id="UP000294847">
    <property type="component" value="Chromosome 7"/>
</dbReference>
<dbReference type="GO" id="GO:0016491">
    <property type="term" value="F:oxidoreductase activity"/>
    <property type="evidence" value="ECO:0007669"/>
    <property type="project" value="UniProtKB-KW"/>
</dbReference>
<dbReference type="SUPFAM" id="SSF50998">
    <property type="entry name" value="Quinoprotein alcohol dehydrogenase-like"/>
    <property type="match status" value="2"/>
</dbReference>
<dbReference type="Pfam" id="PF13360">
    <property type="entry name" value="PQQ_2"/>
    <property type="match status" value="1"/>
</dbReference>
<gene>
    <name evidence="6" type="ORF">PoMZ_13198</name>
</gene>
<evidence type="ECO:0000256" key="1">
    <source>
        <dbReference type="ARBA" id="ARBA00001931"/>
    </source>
</evidence>
<evidence type="ECO:0000313" key="7">
    <source>
        <dbReference type="Proteomes" id="UP000294847"/>
    </source>
</evidence>
<reference evidence="6 7" key="1">
    <citation type="journal article" date="2019" name="Mol. Biol. Evol.">
        <title>Blast fungal genomes show frequent chromosomal changes, gene gains and losses, and effector gene turnover.</title>
        <authorList>
            <person name="Gomez Luciano L.B."/>
            <person name="Jason Tsai I."/>
            <person name="Chuma I."/>
            <person name="Tosa Y."/>
            <person name="Chen Y.H."/>
            <person name="Li J.Y."/>
            <person name="Li M.Y."/>
            <person name="Jade Lu M.Y."/>
            <person name="Nakayashiki H."/>
            <person name="Li W.H."/>
        </authorList>
    </citation>
    <scope>NUCLEOTIDE SEQUENCE [LARGE SCALE GENOMIC DNA]</scope>
    <source>
        <strain evidence="6">MZ5-1-6</strain>
    </source>
</reference>
<dbReference type="Gene3D" id="2.140.10.10">
    <property type="entry name" value="Quinoprotein alcohol dehydrogenase-like superfamily"/>
    <property type="match status" value="1"/>
</dbReference>
<comment type="cofactor">
    <cofactor evidence="1">
        <name>pyrroloquinoline quinone</name>
        <dbReference type="ChEBI" id="CHEBI:58442"/>
    </cofactor>
</comment>
<dbReference type="InterPro" id="IPR018391">
    <property type="entry name" value="PQQ_b-propeller_rpt"/>
</dbReference>
<feature type="domain" description="Pyrrolo-quinoline quinone repeat" evidence="5">
    <location>
        <begin position="338"/>
        <end position="572"/>
    </location>
</feature>
<dbReference type="PANTHER" id="PTHR32303">
    <property type="entry name" value="QUINOPROTEIN ALCOHOL DEHYDROGENASE (CYTOCHROME C)"/>
    <property type="match status" value="1"/>
</dbReference>
<feature type="chain" id="PRO_5020877465" description="Pyrrolo-quinoline quinone repeat domain-containing protein" evidence="4">
    <location>
        <begin position="24"/>
        <end position="603"/>
    </location>
</feature>
<dbReference type="SMART" id="SM00564">
    <property type="entry name" value="PQQ"/>
    <property type="match status" value="5"/>
</dbReference>
<dbReference type="InterPro" id="IPR002372">
    <property type="entry name" value="PQQ_rpt_dom"/>
</dbReference>
<sequence>MPSIKTSLFRAAALALVACRASASDQQQKPLTFPHGPAAQENLQTTAALDEQIPDAQPPSGGNWLGWGAGVYNNRWAGSDAVVDASNVANLTKVCSVQYATAGQSAPPLVTGGVAYYPTWTGLLEAVDYRRCERVWTVNVTRIIDAYRPGPVQNGKAKVSRTTPALGDDGETLFVGTIAHALVLALDRRTGRLVDSLQLDAHPFAMLTQSPTFYDGRLYAGVSSSESAAFPGHPCCSFVGSLHAVALRRGRLQLLWSTQTIPRDSPANRDDPKFSGAAVWGSQPSIDPIRRQVFVGTGQLYSLPPAFAECQRQTANVTVIRQGLTGHDPCLPRTAYQNSILALDLDTGRVNWARQLGPLDAWNAGCIDFPGVPPNPGACPDLPGQDADFGMAPTFVLGSAATPFGVDMVVAGQKNGMLWGLCAATGTTAWATQTGPGGLEGGLTWGVAVDDAAVYFVNTNSEHRRFAMPGSSGDVVSNSAFGAASLADGRILWLTPAPHNHDSYVAPAVVNDVVLVGTSGARGDFLEPVGPGYLTPLDKRTGRVLRRIKLDAVLRGGPATVGDYVFFGTGYGGIHTPEPGSFNVWKINGEGARTVEDEAMGEL</sequence>
<accession>A0A4P7NUH8</accession>
<proteinExistence type="inferred from homology"/>
<keyword evidence="3" id="KW-0560">Oxidoreductase</keyword>
<dbReference type="InterPro" id="IPR015943">
    <property type="entry name" value="WD40/YVTN_repeat-like_dom_sf"/>
</dbReference>
<evidence type="ECO:0000313" key="6">
    <source>
        <dbReference type="EMBL" id="QBZ66225.1"/>
    </source>
</evidence>
<evidence type="ECO:0000256" key="2">
    <source>
        <dbReference type="ARBA" id="ARBA00008156"/>
    </source>
</evidence>
<comment type="similarity">
    <text evidence="2">Belongs to the bacterial PQQ dehydrogenase family.</text>
</comment>
<organism evidence="6 7">
    <name type="scientific">Pyricularia oryzae</name>
    <name type="common">Rice blast fungus</name>
    <name type="synonym">Magnaporthe oryzae</name>
    <dbReference type="NCBI Taxonomy" id="318829"/>
    <lineage>
        <taxon>Eukaryota</taxon>
        <taxon>Fungi</taxon>
        <taxon>Dikarya</taxon>
        <taxon>Ascomycota</taxon>
        <taxon>Pezizomycotina</taxon>
        <taxon>Sordariomycetes</taxon>
        <taxon>Sordariomycetidae</taxon>
        <taxon>Magnaporthales</taxon>
        <taxon>Pyriculariaceae</taxon>
        <taxon>Pyricularia</taxon>
    </lineage>
</organism>